<sequence length="29" mass="3423">MMKPVWSRLSSLVTIRWSGLSITSGTRWW</sequence>
<dbReference type="EMBL" id="SRLO01013746">
    <property type="protein sequence ID" value="TNN24995.1"/>
    <property type="molecule type" value="Genomic_DNA"/>
</dbReference>
<evidence type="ECO:0000313" key="2">
    <source>
        <dbReference type="Proteomes" id="UP000314294"/>
    </source>
</evidence>
<gene>
    <name evidence="1" type="ORF">EYF80_064878</name>
</gene>
<dbReference type="Proteomes" id="UP000314294">
    <property type="component" value="Unassembled WGS sequence"/>
</dbReference>
<comment type="caution">
    <text evidence="1">The sequence shown here is derived from an EMBL/GenBank/DDBJ whole genome shotgun (WGS) entry which is preliminary data.</text>
</comment>
<keyword evidence="2" id="KW-1185">Reference proteome</keyword>
<organism evidence="1 2">
    <name type="scientific">Liparis tanakae</name>
    <name type="common">Tanaka's snailfish</name>
    <dbReference type="NCBI Taxonomy" id="230148"/>
    <lineage>
        <taxon>Eukaryota</taxon>
        <taxon>Metazoa</taxon>
        <taxon>Chordata</taxon>
        <taxon>Craniata</taxon>
        <taxon>Vertebrata</taxon>
        <taxon>Euteleostomi</taxon>
        <taxon>Actinopterygii</taxon>
        <taxon>Neopterygii</taxon>
        <taxon>Teleostei</taxon>
        <taxon>Neoteleostei</taxon>
        <taxon>Acanthomorphata</taxon>
        <taxon>Eupercaria</taxon>
        <taxon>Perciformes</taxon>
        <taxon>Cottioidei</taxon>
        <taxon>Cottales</taxon>
        <taxon>Liparidae</taxon>
        <taxon>Liparis</taxon>
    </lineage>
</organism>
<proteinExistence type="predicted"/>
<accession>A0A4Z2E8A3</accession>
<name>A0A4Z2E8A3_9TELE</name>
<evidence type="ECO:0000313" key="1">
    <source>
        <dbReference type="EMBL" id="TNN24995.1"/>
    </source>
</evidence>
<dbReference type="AlphaFoldDB" id="A0A4Z2E8A3"/>
<reference evidence="1 2" key="1">
    <citation type="submission" date="2019-03" db="EMBL/GenBank/DDBJ databases">
        <title>First draft genome of Liparis tanakae, snailfish: a comprehensive survey of snailfish specific genes.</title>
        <authorList>
            <person name="Kim W."/>
            <person name="Song I."/>
            <person name="Jeong J.-H."/>
            <person name="Kim D."/>
            <person name="Kim S."/>
            <person name="Ryu S."/>
            <person name="Song J.Y."/>
            <person name="Lee S.K."/>
        </authorList>
    </citation>
    <scope>NUCLEOTIDE SEQUENCE [LARGE SCALE GENOMIC DNA]</scope>
    <source>
        <tissue evidence="1">Muscle</tissue>
    </source>
</reference>
<protein>
    <submittedName>
        <fullName evidence="1">Uncharacterized protein</fullName>
    </submittedName>
</protein>